<dbReference type="InterPro" id="IPR055352">
    <property type="entry name" value="CCD_aECM"/>
</dbReference>
<reference evidence="4" key="1">
    <citation type="submission" date="2022-11" db="UniProtKB">
        <authorList>
            <consortium name="WormBaseParasite"/>
        </authorList>
    </citation>
    <scope>IDENTIFICATION</scope>
</reference>
<feature type="compositionally biased region" description="Gly residues" evidence="1">
    <location>
        <begin position="86"/>
        <end position="96"/>
    </location>
</feature>
<accession>A0A914VWD1</accession>
<proteinExistence type="predicted"/>
<sequence>MAATGAGQGESSFLARVRANSRNANLSDRLERLLALNRVHPAQARQKPDSGGPEAEGASTFGPDSTVPAGLGWPPGSPGPDITNGQWGGQEGGQEGGPESVPDWSIAFPDQGTTEAPSFPSSGRMDRKTLHRSRSGNGREFSTTQSVTVVDPWAKIFGSTAPNKVDTTTSDFLHQTDTTAASPVFPTQSPQIPNWKNQSPGGTPDQFATTTEAMWEIATDSGFGGNVETTTENSFGLRGFGAGFETTTEPETFGTNPRFGAGFETTSNPIVTDTQPPFRGFGGGFETTKAPGKIGTDSFPAIPNGFGSAVSVPSLPAPEPGAEIPNGTNEEWGSKGPPPVPGLTRKYCEDNAAIAAKYGIKDIIAWVDGNCVLAKTVFKGRTCEDFSMSARWCYA</sequence>
<dbReference type="Pfam" id="PF23626">
    <property type="entry name" value="CCD_aECM"/>
    <property type="match status" value="1"/>
</dbReference>
<feature type="region of interest" description="Disordered" evidence="1">
    <location>
        <begin position="181"/>
        <end position="204"/>
    </location>
</feature>
<evidence type="ECO:0000259" key="2">
    <source>
        <dbReference type="Pfam" id="PF23626"/>
    </source>
</evidence>
<protein>
    <recommendedName>
        <fullName evidence="2">aECM cysteine-cradle domain-containing protein</fullName>
    </recommendedName>
</protein>
<feature type="compositionally biased region" description="Polar residues" evidence="1">
    <location>
        <begin position="111"/>
        <end position="121"/>
    </location>
</feature>
<keyword evidence="3" id="KW-1185">Reference proteome</keyword>
<evidence type="ECO:0000256" key="1">
    <source>
        <dbReference type="SAM" id="MobiDB-lite"/>
    </source>
</evidence>
<evidence type="ECO:0000313" key="3">
    <source>
        <dbReference type="Proteomes" id="UP000887566"/>
    </source>
</evidence>
<feature type="region of interest" description="Disordered" evidence="1">
    <location>
        <begin position="37"/>
        <end position="145"/>
    </location>
</feature>
<feature type="domain" description="aECM cysteine-cradle" evidence="2">
    <location>
        <begin position="344"/>
        <end position="394"/>
    </location>
</feature>
<dbReference type="WBParaSite" id="PSAMB.scaffold251size61181.g3899.t1">
    <property type="protein sequence ID" value="PSAMB.scaffold251size61181.g3899.t1"/>
    <property type="gene ID" value="PSAMB.scaffold251size61181.g3899"/>
</dbReference>
<name>A0A914VWD1_9BILA</name>
<dbReference type="Proteomes" id="UP000887566">
    <property type="component" value="Unplaced"/>
</dbReference>
<evidence type="ECO:0000313" key="4">
    <source>
        <dbReference type="WBParaSite" id="PSAMB.scaffold251size61181.g3899.t1"/>
    </source>
</evidence>
<dbReference type="AlphaFoldDB" id="A0A914VWD1"/>
<organism evidence="3 4">
    <name type="scientific">Plectus sambesii</name>
    <dbReference type="NCBI Taxonomy" id="2011161"/>
    <lineage>
        <taxon>Eukaryota</taxon>
        <taxon>Metazoa</taxon>
        <taxon>Ecdysozoa</taxon>
        <taxon>Nematoda</taxon>
        <taxon>Chromadorea</taxon>
        <taxon>Plectida</taxon>
        <taxon>Plectina</taxon>
        <taxon>Plectoidea</taxon>
        <taxon>Plectidae</taxon>
        <taxon>Plectus</taxon>
    </lineage>
</organism>